<dbReference type="AlphaFoldDB" id="A0A1U7SI78"/>
<gene>
    <name evidence="9" type="primary">CEACAM18</name>
</gene>
<reference evidence="9" key="1">
    <citation type="submission" date="2025-08" db="UniProtKB">
        <authorList>
            <consortium name="RefSeq"/>
        </authorList>
    </citation>
    <scope>IDENTIFICATION</scope>
</reference>
<dbReference type="Pfam" id="PF13927">
    <property type="entry name" value="Ig_3"/>
    <property type="match status" value="1"/>
</dbReference>
<dbReference type="InterPro" id="IPR052598">
    <property type="entry name" value="IgSF_CEA-related"/>
</dbReference>
<evidence type="ECO:0000256" key="2">
    <source>
        <dbReference type="ARBA" id="ARBA00023157"/>
    </source>
</evidence>
<keyword evidence="5" id="KW-0472">Membrane</keyword>
<dbReference type="SUPFAM" id="SSF48726">
    <property type="entry name" value="Immunoglobulin"/>
    <property type="match status" value="3"/>
</dbReference>
<dbReference type="Gene3D" id="2.60.40.10">
    <property type="entry name" value="Immunoglobulins"/>
    <property type="match status" value="3"/>
</dbReference>
<dbReference type="Proteomes" id="UP000189704">
    <property type="component" value="Unplaced"/>
</dbReference>
<dbReference type="SMART" id="SM00408">
    <property type="entry name" value="IGc2"/>
    <property type="match status" value="2"/>
</dbReference>
<feature type="chain" id="PRO_5010584184" evidence="6">
    <location>
        <begin position="31"/>
        <end position="375"/>
    </location>
</feature>
<evidence type="ECO:0000256" key="5">
    <source>
        <dbReference type="SAM" id="Phobius"/>
    </source>
</evidence>
<keyword evidence="2" id="KW-1015">Disulfide bond</keyword>
<keyword evidence="8" id="KW-1185">Reference proteome</keyword>
<dbReference type="InterPro" id="IPR013783">
    <property type="entry name" value="Ig-like_fold"/>
</dbReference>
<dbReference type="OrthoDB" id="6159398at2759"/>
<dbReference type="InterPro" id="IPR003598">
    <property type="entry name" value="Ig_sub2"/>
</dbReference>
<protein>
    <submittedName>
        <fullName evidence="9">Carcinoembryonic antigen-related cell adhesion molecule 18</fullName>
    </submittedName>
</protein>
<feature type="signal peptide" evidence="6">
    <location>
        <begin position="1"/>
        <end position="30"/>
    </location>
</feature>
<accession>A0A1U7SI78</accession>
<keyword evidence="4" id="KW-0393">Immunoglobulin domain</keyword>
<dbReference type="PROSITE" id="PS50835">
    <property type="entry name" value="IG_LIKE"/>
    <property type="match status" value="1"/>
</dbReference>
<keyword evidence="1 6" id="KW-0732">Signal</keyword>
<dbReference type="RefSeq" id="XP_008047564.1">
    <property type="nucleotide sequence ID" value="XM_008049373.1"/>
</dbReference>
<dbReference type="PANTHER" id="PTHR44337:SF10">
    <property type="entry name" value="CARCINOEMBRYONIC ANTIGEN-RELATED CELL ADHESION MOLECULE 18"/>
    <property type="match status" value="1"/>
</dbReference>
<proteinExistence type="predicted"/>
<evidence type="ECO:0000313" key="8">
    <source>
        <dbReference type="Proteomes" id="UP000189704"/>
    </source>
</evidence>
<evidence type="ECO:0000256" key="1">
    <source>
        <dbReference type="ARBA" id="ARBA00022729"/>
    </source>
</evidence>
<evidence type="ECO:0000256" key="4">
    <source>
        <dbReference type="ARBA" id="ARBA00023319"/>
    </source>
</evidence>
<organism evidence="8 9">
    <name type="scientific">Carlito syrichta</name>
    <name type="common">Philippine tarsier</name>
    <name type="synonym">Tarsius syrichta</name>
    <dbReference type="NCBI Taxonomy" id="1868482"/>
    <lineage>
        <taxon>Eukaryota</taxon>
        <taxon>Metazoa</taxon>
        <taxon>Chordata</taxon>
        <taxon>Craniata</taxon>
        <taxon>Vertebrata</taxon>
        <taxon>Euteleostomi</taxon>
        <taxon>Mammalia</taxon>
        <taxon>Eutheria</taxon>
        <taxon>Euarchontoglires</taxon>
        <taxon>Primates</taxon>
        <taxon>Haplorrhini</taxon>
        <taxon>Tarsiiformes</taxon>
        <taxon>Tarsiidae</taxon>
        <taxon>Carlito</taxon>
    </lineage>
</organism>
<dbReference type="CTD" id="729767"/>
<dbReference type="InterPro" id="IPR007110">
    <property type="entry name" value="Ig-like_dom"/>
</dbReference>
<dbReference type="GeneID" id="103250784"/>
<name>A0A1U7SI78_CARSF</name>
<feature type="transmembrane region" description="Helical" evidence="5">
    <location>
        <begin position="340"/>
        <end position="364"/>
    </location>
</feature>
<dbReference type="SMART" id="SM00409">
    <property type="entry name" value="IG"/>
    <property type="match status" value="3"/>
</dbReference>
<keyword evidence="3" id="KW-0325">Glycoprotein</keyword>
<sequence>MDLSRPRCSPWMGLVLVASLLACGVCQASGQIFIPQYLGIKGYRGVMALENAPENVQEYSWYRGAHDNVGNMIISYKPPNLQETGPMYTGREKVNSRGDLLIKECQLNDTGNYTIRVDTGNEIQRATGWLEIVELGSNPGISVNATSVVENWDSVVAECHTNVANITWYVNDVPISSSNRRTISPDGKTLVIHRVSRYDRALQCVVEKFSEIFQRSERIPLTVAFGPDYVVLWGEPDSFNGILTAKLGSRVEMKCDAYSSPSPTYRWIHNGSLLDSSDDNITLSNLTWEQTGSYRCVVENPVAQLTLYTTVSIQMPRDYPLLPGLLPPAVPRGFYITEPLVIFLIVVAVLGGVYLSGVLIHALISHYSTRTNRAI</sequence>
<dbReference type="KEGG" id="csyr:103250784"/>
<dbReference type="PROSITE" id="PS51257">
    <property type="entry name" value="PROKAR_LIPOPROTEIN"/>
    <property type="match status" value="1"/>
</dbReference>
<feature type="domain" description="Ig-like" evidence="7">
    <location>
        <begin position="227"/>
        <end position="312"/>
    </location>
</feature>
<dbReference type="InterPro" id="IPR036179">
    <property type="entry name" value="Ig-like_dom_sf"/>
</dbReference>
<keyword evidence="5" id="KW-0812">Transmembrane</keyword>
<dbReference type="InterPro" id="IPR013106">
    <property type="entry name" value="Ig_V-set"/>
</dbReference>
<dbReference type="PANTHER" id="PTHR44337">
    <property type="entry name" value="CARCINOEMBRYONIC ANTIGEN-RELATED CELL ADHESION MOLECULE 8"/>
    <property type="match status" value="1"/>
</dbReference>
<evidence type="ECO:0000256" key="6">
    <source>
        <dbReference type="SAM" id="SignalP"/>
    </source>
</evidence>
<dbReference type="InterPro" id="IPR003599">
    <property type="entry name" value="Ig_sub"/>
</dbReference>
<keyword evidence="5" id="KW-1133">Transmembrane helix</keyword>
<evidence type="ECO:0000259" key="7">
    <source>
        <dbReference type="PROSITE" id="PS50835"/>
    </source>
</evidence>
<evidence type="ECO:0000313" key="9">
    <source>
        <dbReference type="RefSeq" id="XP_008047564.1"/>
    </source>
</evidence>
<dbReference type="Pfam" id="PF07686">
    <property type="entry name" value="V-set"/>
    <property type="match status" value="1"/>
</dbReference>
<evidence type="ECO:0000256" key="3">
    <source>
        <dbReference type="ARBA" id="ARBA00023180"/>
    </source>
</evidence>